<keyword evidence="4 7" id="KW-0238">DNA-binding</keyword>
<dbReference type="InterPro" id="IPR051446">
    <property type="entry name" value="HTH_trans_reg/aminotransferase"/>
</dbReference>
<evidence type="ECO:0000259" key="6">
    <source>
        <dbReference type="PROSITE" id="PS50949"/>
    </source>
</evidence>
<dbReference type="GO" id="GO:0003677">
    <property type="term" value="F:DNA binding"/>
    <property type="evidence" value="ECO:0007669"/>
    <property type="project" value="UniProtKB-KW"/>
</dbReference>
<protein>
    <submittedName>
        <fullName evidence="7">DNA-binding protein</fullName>
    </submittedName>
</protein>
<dbReference type="InterPro" id="IPR015424">
    <property type="entry name" value="PyrdxlP-dep_Trfase"/>
</dbReference>
<dbReference type="AlphaFoldDB" id="A0A1X0WII1"/>
<dbReference type="InterPro" id="IPR015421">
    <property type="entry name" value="PyrdxlP-dep_Trfase_major"/>
</dbReference>
<dbReference type="EMBL" id="MRWE01000006">
    <property type="protein sequence ID" value="ORJ26598.1"/>
    <property type="molecule type" value="Genomic_DNA"/>
</dbReference>
<evidence type="ECO:0000313" key="8">
    <source>
        <dbReference type="Proteomes" id="UP000192536"/>
    </source>
</evidence>
<evidence type="ECO:0000313" key="7">
    <source>
        <dbReference type="EMBL" id="ORJ26598.1"/>
    </source>
</evidence>
<keyword evidence="2" id="KW-0663">Pyridoxal phosphate</keyword>
<dbReference type="PANTHER" id="PTHR46577:SF1">
    <property type="entry name" value="HTH-TYPE TRANSCRIPTIONAL REGULATORY PROTEIN GABR"/>
    <property type="match status" value="1"/>
</dbReference>
<dbReference type="InterPro" id="IPR000524">
    <property type="entry name" value="Tscrpt_reg_HTH_GntR"/>
</dbReference>
<keyword evidence="3" id="KW-0805">Transcription regulation</keyword>
<evidence type="ECO:0000256" key="2">
    <source>
        <dbReference type="ARBA" id="ARBA00022898"/>
    </source>
</evidence>
<keyword evidence="5" id="KW-0804">Transcription</keyword>
<dbReference type="InterPro" id="IPR036388">
    <property type="entry name" value="WH-like_DNA-bd_sf"/>
</dbReference>
<proteinExistence type="inferred from homology"/>
<reference evidence="7 8" key="1">
    <citation type="journal article" date="2017" name="Int. J. Syst. Evol. Microbiol.">
        <title>Rouxiella badensis sp. nov. and Rouxiella silvae sp. nov. isolated from peat bog soil in Germany and emendation of the genus description.</title>
        <authorList>
            <person name="Le Fleche-Mateos A."/>
            <person name="Kugler J.H."/>
            <person name="Hansen S.H."/>
            <person name="Syldatk C."/>
            <person name="Hausmann R."/>
            <person name="Lomprez F."/>
            <person name="Vandenbogaert M."/>
            <person name="Manuguerra J.C."/>
            <person name="Grimont P.A."/>
        </authorList>
    </citation>
    <scope>NUCLEOTIDE SEQUENCE [LARGE SCALE GENOMIC DNA]</scope>
    <source>
        <strain evidence="7 8">DSM 100043</strain>
    </source>
</reference>
<organism evidence="7 8">
    <name type="scientific">Rouxiella badensis</name>
    <dbReference type="NCBI Taxonomy" id="1646377"/>
    <lineage>
        <taxon>Bacteria</taxon>
        <taxon>Pseudomonadati</taxon>
        <taxon>Pseudomonadota</taxon>
        <taxon>Gammaproteobacteria</taxon>
        <taxon>Enterobacterales</taxon>
        <taxon>Yersiniaceae</taxon>
        <taxon>Rouxiella</taxon>
    </lineage>
</organism>
<dbReference type="GO" id="GO:0030170">
    <property type="term" value="F:pyridoxal phosphate binding"/>
    <property type="evidence" value="ECO:0007669"/>
    <property type="project" value="InterPro"/>
</dbReference>
<dbReference type="InterPro" id="IPR004839">
    <property type="entry name" value="Aminotransferase_I/II_large"/>
</dbReference>
<dbReference type="STRING" id="1646377.BS640_05610"/>
<sequence length="471" mass="52127">MKSSASRPLLTIESTSDEPFYRQIYHRVRASINQELLKPGDRLPSARQLAKELGLARGTIESAYALLSAEGYIQSQGQAGTRIAANVQPQPENKTQPQRAPTKAFGMHTPAILPLQMGLPAMDAFPRKIWARLGARYLRAMQPNDMKYPAQFGLPALRDAIAAYLHMARGIACTGAQVFITSGYRSTLQLIAHTLLKADDAVWVEDPGFPLTRQLLNNAQLRQVAVPVDAEGIQVHSGITLAKNARAAVVTPAHQSPLCVSLSLSRRLALLEWATQKKSWIIEDDYDGEYRYVSRPLPALKSLDTAGRVLYCGTFSKVLFPGIRLAYLVVPENEVQRFEQASLGFLEGMGEMNQAIVSAFMQEGHFSRHIHRMRKLYAERREHAAAGLNKILSQHLHIDPQPGGMHLVLRLHNGLNDVEIAARMRANGLYVHAISNWSSHASTERGLLVSFTNIESQAQAEKIGQKILGLL</sequence>
<dbReference type="InterPro" id="IPR036390">
    <property type="entry name" value="WH_DNA-bd_sf"/>
</dbReference>
<dbReference type="SUPFAM" id="SSF53383">
    <property type="entry name" value="PLP-dependent transferases"/>
    <property type="match status" value="1"/>
</dbReference>
<dbReference type="SMART" id="SM00345">
    <property type="entry name" value="HTH_GNTR"/>
    <property type="match status" value="1"/>
</dbReference>
<dbReference type="PROSITE" id="PS50949">
    <property type="entry name" value="HTH_GNTR"/>
    <property type="match status" value="1"/>
</dbReference>
<keyword evidence="8" id="KW-1185">Reference proteome</keyword>
<evidence type="ECO:0000256" key="4">
    <source>
        <dbReference type="ARBA" id="ARBA00023125"/>
    </source>
</evidence>
<dbReference type="CDD" id="cd07377">
    <property type="entry name" value="WHTH_GntR"/>
    <property type="match status" value="1"/>
</dbReference>
<dbReference type="SUPFAM" id="SSF46785">
    <property type="entry name" value="Winged helix' DNA-binding domain"/>
    <property type="match status" value="1"/>
</dbReference>
<name>A0A1X0WII1_9GAMM</name>
<evidence type="ECO:0000256" key="3">
    <source>
        <dbReference type="ARBA" id="ARBA00023015"/>
    </source>
</evidence>
<dbReference type="Gene3D" id="1.10.10.10">
    <property type="entry name" value="Winged helix-like DNA-binding domain superfamily/Winged helix DNA-binding domain"/>
    <property type="match status" value="1"/>
</dbReference>
<gene>
    <name evidence="7" type="ORF">BS640_05610</name>
</gene>
<dbReference type="PRINTS" id="PR00035">
    <property type="entry name" value="HTHGNTR"/>
</dbReference>
<evidence type="ECO:0000256" key="1">
    <source>
        <dbReference type="ARBA" id="ARBA00005384"/>
    </source>
</evidence>
<dbReference type="Proteomes" id="UP000192536">
    <property type="component" value="Unassembled WGS sequence"/>
</dbReference>
<dbReference type="Pfam" id="PF00155">
    <property type="entry name" value="Aminotran_1_2"/>
    <property type="match status" value="1"/>
</dbReference>
<dbReference type="GO" id="GO:0003700">
    <property type="term" value="F:DNA-binding transcription factor activity"/>
    <property type="evidence" value="ECO:0007669"/>
    <property type="project" value="InterPro"/>
</dbReference>
<feature type="domain" description="HTH gntR-type" evidence="6">
    <location>
        <begin position="18"/>
        <end position="86"/>
    </location>
</feature>
<accession>A0A1X0WII1</accession>
<comment type="caution">
    <text evidence="7">The sequence shown here is derived from an EMBL/GenBank/DDBJ whole genome shotgun (WGS) entry which is preliminary data.</text>
</comment>
<evidence type="ECO:0000256" key="5">
    <source>
        <dbReference type="ARBA" id="ARBA00023163"/>
    </source>
</evidence>
<dbReference type="Pfam" id="PF00392">
    <property type="entry name" value="GntR"/>
    <property type="match status" value="1"/>
</dbReference>
<dbReference type="Gene3D" id="3.40.640.10">
    <property type="entry name" value="Type I PLP-dependent aspartate aminotransferase-like (Major domain)"/>
    <property type="match status" value="1"/>
</dbReference>
<dbReference type="CDD" id="cd00609">
    <property type="entry name" value="AAT_like"/>
    <property type="match status" value="1"/>
</dbReference>
<dbReference type="RefSeq" id="WP_084912148.1">
    <property type="nucleotide sequence ID" value="NZ_MRWE01000006.1"/>
</dbReference>
<comment type="similarity">
    <text evidence="1">In the C-terminal section; belongs to the class-I pyridoxal-phosphate-dependent aminotransferase family.</text>
</comment>
<dbReference type="PANTHER" id="PTHR46577">
    <property type="entry name" value="HTH-TYPE TRANSCRIPTIONAL REGULATORY PROTEIN GABR"/>
    <property type="match status" value="1"/>
</dbReference>